<proteinExistence type="predicted"/>
<organism evidence="2 3">
    <name type="scientific">Podila minutissima</name>
    <dbReference type="NCBI Taxonomy" id="64525"/>
    <lineage>
        <taxon>Eukaryota</taxon>
        <taxon>Fungi</taxon>
        <taxon>Fungi incertae sedis</taxon>
        <taxon>Mucoromycota</taxon>
        <taxon>Mortierellomycotina</taxon>
        <taxon>Mortierellomycetes</taxon>
        <taxon>Mortierellales</taxon>
        <taxon>Mortierellaceae</taxon>
        <taxon>Podila</taxon>
    </lineage>
</organism>
<comment type="caution">
    <text evidence="2">The sequence shown here is derived from an EMBL/GenBank/DDBJ whole genome shotgun (WGS) entry which is preliminary data.</text>
</comment>
<name>A0A9P5SFS1_9FUNG</name>
<gene>
    <name evidence="2" type="ORF">BG006_010184</name>
</gene>
<protein>
    <submittedName>
        <fullName evidence="2">Uncharacterized protein</fullName>
    </submittedName>
</protein>
<dbReference type="EMBL" id="JAAAUY010000791">
    <property type="protein sequence ID" value="KAF9326376.1"/>
    <property type="molecule type" value="Genomic_DNA"/>
</dbReference>
<keyword evidence="1" id="KW-0812">Transmembrane</keyword>
<dbReference type="AlphaFoldDB" id="A0A9P5SFS1"/>
<feature type="transmembrane region" description="Helical" evidence="1">
    <location>
        <begin position="459"/>
        <end position="485"/>
    </location>
</feature>
<keyword evidence="3" id="KW-1185">Reference proteome</keyword>
<feature type="transmembrane region" description="Helical" evidence="1">
    <location>
        <begin position="9"/>
        <end position="31"/>
    </location>
</feature>
<keyword evidence="1" id="KW-0472">Membrane</keyword>
<sequence>MYLTQQQSVILFTIIRIALQTSVVFLITHIASRSYNLTYLERINGGFLSQLNYVLFIKFPSRRKHYLGRFYVALAMVITLALNMVPYLLSAQYPVETIYPPENKHTLDVSTQVLKPTTLSPGNTTMESILSRMGVPLDGSKFIGYTVDFPPRESCRWGAQDNNIGFLDCGRSRIIDGSDALYPIQPLAAGKDGDMGKNYARQRSSTQAGVEFEFFNFSSNVLLSNVMVEMYERAAWVWKPANGPLSVEQCLRRRYHDRRCIRDSIGYRREERDDGSFVFYRRIFVQTIVGRLPADGQPDLDCRKVATPALETMCEQIKGLGSPYPRTRNMYSIENKTQDAAGHVHWDVVATYGWTESDSISTTMFFEAFSLDMQIDKYKTTVDSVGLDIVKNDTTQARREVDEVEVFEATYVVPDSAGPYNRSWIERGFSENDKKNLTEFLLRGTLLNRGKLVVLEGELLVNVSVVAVTMLFVASVLVVLLGLIISRGVPAIIRQPFTEVLREASDSNKYLPVDKKRSLLSLQRNRVANLVLEIHDRQDVADDKVAHTPPPPSLRPRLIALRMEIDSDNEDDTIKLLETTRNRGQESSGNSM</sequence>
<evidence type="ECO:0000313" key="3">
    <source>
        <dbReference type="Proteomes" id="UP000696485"/>
    </source>
</evidence>
<keyword evidence="1" id="KW-1133">Transmembrane helix</keyword>
<evidence type="ECO:0000256" key="1">
    <source>
        <dbReference type="SAM" id="Phobius"/>
    </source>
</evidence>
<evidence type="ECO:0000313" key="2">
    <source>
        <dbReference type="EMBL" id="KAF9326376.1"/>
    </source>
</evidence>
<feature type="transmembrane region" description="Helical" evidence="1">
    <location>
        <begin position="71"/>
        <end position="89"/>
    </location>
</feature>
<accession>A0A9P5SFS1</accession>
<dbReference type="Proteomes" id="UP000696485">
    <property type="component" value="Unassembled WGS sequence"/>
</dbReference>
<reference evidence="2" key="1">
    <citation type="journal article" date="2020" name="Fungal Divers.">
        <title>Resolving the Mortierellaceae phylogeny through synthesis of multi-gene phylogenetics and phylogenomics.</title>
        <authorList>
            <person name="Vandepol N."/>
            <person name="Liber J."/>
            <person name="Desiro A."/>
            <person name="Na H."/>
            <person name="Kennedy M."/>
            <person name="Barry K."/>
            <person name="Grigoriev I.V."/>
            <person name="Miller A.N."/>
            <person name="O'Donnell K."/>
            <person name="Stajich J.E."/>
            <person name="Bonito G."/>
        </authorList>
    </citation>
    <scope>NUCLEOTIDE SEQUENCE</scope>
    <source>
        <strain evidence="2">NVP1</strain>
    </source>
</reference>